<evidence type="ECO:0000256" key="2">
    <source>
        <dbReference type="ARBA" id="ARBA00006727"/>
    </source>
</evidence>
<evidence type="ECO:0000259" key="5">
    <source>
        <dbReference type="PROSITE" id="PS50850"/>
    </source>
</evidence>
<feature type="transmembrane region" description="Helical" evidence="4">
    <location>
        <begin position="335"/>
        <end position="355"/>
    </location>
</feature>
<feature type="transmembrane region" description="Helical" evidence="4">
    <location>
        <begin position="278"/>
        <end position="297"/>
    </location>
</feature>
<feature type="transmembrane region" description="Helical" evidence="4">
    <location>
        <begin position="245"/>
        <end position="266"/>
    </location>
</feature>
<feature type="transmembrane region" description="Helical" evidence="4">
    <location>
        <begin position="85"/>
        <end position="107"/>
    </location>
</feature>
<dbReference type="EMBL" id="PPTA01000004">
    <property type="protein sequence ID" value="TFB04220.1"/>
    <property type="molecule type" value="Genomic_DNA"/>
</dbReference>
<keyword evidence="7" id="KW-1185">Reference proteome</keyword>
<accession>A0ABY2H7F8</accession>
<feature type="region of interest" description="Disordered" evidence="3">
    <location>
        <begin position="1"/>
        <end position="37"/>
    </location>
</feature>
<evidence type="ECO:0000313" key="7">
    <source>
        <dbReference type="Proteomes" id="UP001642720"/>
    </source>
</evidence>
<feature type="domain" description="Major facilitator superfamily (MFS) profile" evidence="5">
    <location>
        <begin position="46"/>
        <end position="425"/>
    </location>
</feature>
<feature type="compositionally biased region" description="Polar residues" evidence="3">
    <location>
        <begin position="22"/>
        <end position="31"/>
    </location>
</feature>
<dbReference type="Pfam" id="PF07690">
    <property type="entry name" value="MFS_1"/>
    <property type="match status" value="1"/>
</dbReference>
<keyword evidence="4" id="KW-0472">Membrane</keyword>
<comment type="subcellular location">
    <subcellularLocation>
        <location evidence="1">Membrane</location>
        <topology evidence="1">Multi-pass membrane protein</topology>
    </subcellularLocation>
</comment>
<dbReference type="Proteomes" id="UP001642720">
    <property type="component" value="Unassembled WGS sequence"/>
</dbReference>
<dbReference type="PANTHER" id="PTHR11360:SF319">
    <property type="entry name" value="MAJOR FACILITATOR SUPERFAMILY (MFS) PROFILE DOMAIN-CONTAINING PROTEIN"/>
    <property type="match status" value="1"/>
</dbReference>
<feature type="transmembrane region" description="Helical" evidence="4">
    <location>
        <begin position="114"/>
        <end position="131"/>
    </location>
</feature>
<comment type="similarity">
    <text evidence="2">Belongs to the major facilitator superfamily. Monocarboxylate porter (TC 2.A.1.13) family.</text>
</comment>
<comment type="caution">
    <text evidence="6">The sequence shown here is derived from an EMBL/GenBank/DDBJ whole genome shotgun (WGS) entry which is preliminary data.</text>
</comment>
<dbReference type="InterPro" id="IPR020846">
    <property type="entry name" value="MFS_dom"/>
</dbReference>
<protein>
    <submittedName>
        <fullName evidence="6">Riboflavin transporter MCH5</fullName>
    </submittedName>
</protein>
<dbReference type="GeneID" id="300575760"/>
<gene>
    <name evidence="6" type="ORF">CCMA1212_003983</name>
</gene>
<feature type="transmembrane region" description="Helical" evidence="4">
    <location>
        <begin position="202"/>
        <end position="224"/>
    </location>
</feature>
<dbReference type="SUPFAM" id="SSF103473">
    <property type="entry name" value="MFS general substrate transporter"/>
    <property type="match status" value="1"/>
</dbReference>
<evidence type="ECO:0000256" key="3">
    <source>
        <dbReference type="SAM" id="MobiDB-lite"/>
    </source>
</evidence>
<dbReference type="PANTHER" id="PTHR11360">
    <property type="entry name" value="MONOCARBOXYLATE TRANSPORTER"/>
    <property type="match status" value="1"/>
</dbReference>
<feature type="transmembrane region" description="Helical" evidence="4">
    <location>
        <begin position="367"/>
        <end position="384"/>
    </location>
</feature>
<evidence type="ECO:0000256" key="1">
    <source>
        <dbReference type="ARBA" id="ARBA00004141"/>
    </source>
</evidence>
<name>A0ABY2H7F8_9HYPO</name>
<dbReference type="Gene3D" id="1.20.1250.20">
    <property type="entry name" value="MFS general substrate transporter like domains"/>
    <property type="match status" value="2"/>
</dbReference>
<proteinExistence type="inferred from homology"/>
<sequence length="432" mass="45871">MSPTPSDPSEQSKSLSKEEQAGSDQGRSLSETELEPAPDGGLRAWLVALGAGSIFFCCLGFSNSFGTFTEYYLSHQLSAHSPDDVAWIGSLSAFLQFFVGMVGGPLFDRYGSMVIYPAAVLYLFAVMILSLCKAYWQIMLVQGVLMGFAMAFLQFPAMASVSQYFDKKRAAALGVAISGSSIGGIVMPIAVSKMLNSTSLGFGWTVRIIGFLMLPFMAFSLVVVRPRLPPRTTSFWIASAFRDARYDFLILSSFFVFIGMFMPVIFLPTYAVGRGMGATLAGYLPAILNAASTFGRIIPGVLADKYGRLNIYALGSVITSVVIFCMNSTTSNAAIIVYAAVFGFASGTIVSGAAVSITGCSPDPRDIGTYTGMGLALGALGALIGPPIDGAFVKHYAGFFEATMFSGAMCLFGGFIILLAKIVSPQGLFSRS</sequence>
<dbReference type="PROSITE" id="PS50850">
    <property type="entry name" value="MFS"/>
    <property type="match status" value="1"/>
</dbReference>
<keyword evidence="4" id="KW-1133">Transmembrane helix</keyword>
<dbReference type="InterPro" id="IPR050327">
    <property type="entry name" value="Proton-linked_MCT"/>
</dbReference>
<feature type="transmembrane region" description="Helical" evidence="4">
    <location>
        <begin position="44"/>
        <end position="65"/>
    </location>
</feature>
<dbReference type="InterPro" id="IPR011701">
    <property type="entry name" value="MFS"/>
</dbReference>
<dbReference type="RefSeq" id="XP_073560421.1">
    <property type="nucleotide sequence ID" value="XM_073701310.1"/>
</dbReference>
<evidence type="ECO:0000256" key="4">
    <source>
        <dbReference type="SAM" id="Phobius"/>
    </source>
</evidence>
<feature type="transmembrane region" description="Helical" evidence="4">
    <location>
        <begin position="309"/>
        <end position="329"/>
    </location>
</feature>
<dbReference type="InterPro" id="IPR036259">
    <property type="entry name" value="MFS_trans_sf"/>
</dbReference>
<evidence type="ECO:0000313" key="6">
    <source>
        <dbReference type="EMBL" id="TFB04220.1"/>
    </source>
</evidence>
<organism evidence="6 7">
    <name type="scientific">Trichoderma ghanense</name>
    <dbReference type="NCBI Taxonomy" id="65468"/>
    <lineage>
        <taxon>Eukaryota</taxon>
        <taxon>Fungi</taxon>
        <taxon>Dikarya</taxon>
        <taxon>Ascomycota</taxon>
        <taxon>Pezizomycotina</taxon>
        <taxon>Sordariomycetes</taxon>
        <taxon>Hypocreomycetidae</taxon>
        <taxon>Hypocreales</taxon>
        <taxon>Hypocreaceae</taxon>
        <taxon>Trichoderma</taxon>
    </lineage>
</organism>
<reference evidence="6 7" key="1">
    <citation type="submission" date="2018-01" db="EMBL/GenBank/DDBJ databases">
        <title>Genome characterization of the sugarcane-associated fungus Trichoderma ghanense CCMA-1212 and their application in lignocelulose bioconversion.</title>
        <authorList>
            <person name="Steindorff A.S."/>
            <person name="Mendes T.D."/>
            <person name="Vilela E.S.D."/>
            <person name="Rodrigues D.S."/>
            <person name="Formighieri E.F."/>
            <person name="Melo I.S."/>
            <person name="Favaro L.C.L."/>
        </authorList>
    </citation>
    <scope>NUCLEOTIDE SEQUENCE [LARGE SCALE GENOMIC DNA]</scope>
    <source>
        <strain evidence="6 7">CCMA-1212</strain>
    </source>
</reference>
<feature type="transmembrane region" description="Helical" evidence="4">
    <location>
        <begin position="170"/>
        <end position="190"/>
    </location>
</feature>
<feature type="transmembrane region" description="Helical" evidence="4">
    <location>
        <begin position="137"/>
        <end position="158"/>
    </location>
</feature>
<feature type="transmembrane region" description="Helical" evidence="4">
    <location>
        <begin position="404"/>
        <end position="423"/>
    </location>
</feature>
<keyword evidence="4" id="KW-0812">Transmembrane</keyword>